<accession>M7TML8</accession>
<evidence type="ECO:0000256" key="3">
    <source>
        <dbReference type="ARBA" id="ARBA00023239"/>
    </source>
</evidence>
<evidence type="ECO:0000313" key="8">
    <source>
        <dbReference type="Proteomes" id="UP000012174"/>
    </source>
</evidence>
<dbReference type="Gene3D" id="3.40.50.880">
    <property type="match status" value="1"/>
</dbReference>
<dbReference type="OMA" id="FGPMYDL"/>
<dbReference type="eggNOG" id="ENOG502RZ3Y">
    <property type="taxonomic scope" value="Eukaryota"/>
</dbReference>
<dbReference type="Pfam" id="PF01965">
    <property type="entry name" value="DJ-1_PfpI"/>
    <property type="match status" value="1"/>
</dbReference>
<dbReference type="GO" id="GO:0005737">
    <property type="term" value="C:cytoplasm"/>
    <property type="evidence" value="ECO:0007669"/>
    <property type="project" value="TreeGrafter"/>
</dbReference>
<proteinExistence type="inferred from homology"/>
<evidence type="ECO:0000259" key="6">
    <source>
        <dbReference type="Pfam" id="PF01965"/>
    </source>
</evidence>
<name>M7TML8_EUTLA</name>
<dbReference type="Proteomes" id="UP000012174">
    <property type="component" value="Unassembled WGS sequence"/>
</dbReference>
<evidence type="ECO:0000256" key="5">
    <source>
        <dbReference type="ARBA" id="ARBA00048082"/>
    </source>
</evidence>
<dbReference type="PANTHER" id="PTHR48094:SF11">
    <property type="entry name" value="GLUTATHIONE-INDEPENDENT GLYOXALASE HSP31-RELATED"/>
    <property type="match status" value="1"/>
</dbReference>
<reference evidence="8" key="1">
    <citation type="journal article" date="2013" name="Genome Announc.">
        <title>Draft genome sequence of the grapevine dieback fungus Eutypa lata UCR-EL1.</title>
        <authorList>
            <person name="Blanco-Ulate B."/>
            <person name="Rolshausen P.E."/>
            <person name="Cantu D."/>
        </authorList>
    </citation>
    <scope>NUCLEOTIDE SEQUENCE [LARGE SCALE GENOMIC DNA]</scope>
    <source>
        <strain evidence="8">UCR-EL1</strain>
    </source>
</reference>
<dbReference type="CDD" id="cd03141">
    <property type="entry name" value="GATase1_Hsp31_like"/>
    <property type="match status" value="1"/>
</dbReference>
<keyword evidence="3" id="KW-0456">Lyase</keyword>
<dbReference type="GO" id="GO:0019243">
    <property type="term" value="P:methylglyoxal catabolic process to D-lactate via S-lactoyl-glutathione"/>
    <property type="evidence" value="ECO:0007669"/>
    <property type="project" value="TreeGrafter"/>
</dbReference>
<dbReference type="PANTHER" id="PTHR48094">
    <property type="entry name" value="PROTEIN/NUCLEIC ACID DEGLYCASE DJ-1-RELATED"/>
    <property type="match status" value="1"/>
</dbReference>
<comment type="catalytic activity">
    <reaction evidence="5">
        <text>methylglyoxal + H2O = (R)-lactate + H(+)</text>
        <dbReference type="Rhea" id="RHEA:27754"/>
        <dbReference type="ChEBI" id="CHEBI:15377"/>
        <dbReference type="ChEBI" id="CHEBI:15378"/>
        <dbReference type="ChEBI" id="CHEBI:16004"/>
        <dbReference type="ChEBI" id="CHEBI:17158"/>
        <dbReference type="EC" id="4.2.1.130"/>
    </reaction>
</comment>
<dbReference type="AlphaFoldDB" id="M7TML8"/>
<protein>
    <recommendedName>
        <fullName evidence="1">D-lactate dehydratase</fullName>
        <ecNumber evidence="1">4.2.1.130</ecNumber>
    </recommendedName>
</protein>
<dbReference type="InterPro" id="IPR002818">
    <property type="entry name" value="DJ-1/PfpI"/>
</dbReference>
<dbReference type="OrthoDB" id="543156at2759"/>
<dbReference type="STRING" id="1287681.M7TML8"/>
<dbReference type="EMBL" id="KB705697">
    <property type="protein sequence ID" value="EMR71131.1"/>
    <property type="molecule type" value="Genomic_DNA"/>
</dbReference>
<dbReference type="GO" id="GO:0019172">
    <property type="term" value="F:glyoxalase III activity"/>
    <property type="evidence" value="ECO:0007669"/>
    <property type="project" value="UniProtKB-EC"/>
</dbReference>
<dbReference type="SUPFAM" id="SSF52317">
    <property type="entry name" value="Class I glutamine amidotransferase-like"/>
    <property type="match status" value="1"/>
</dbReference>
<evidence type="ECO:0000313" key="7">
    <source>
        <dbReference type="EMBL" id="EMR71131.1"/>
    </source>
</evidence>
<organism evidence="7 8">
    <name type="scientific">Eutypa lata (strain UCR-EL1)</name>
    <name type="common">Grapevine dieback disease fungus</name>
    <name type="synonym">Eutypa armeniacae</name>
    <dbReference type="NCBI Taxonomy" id="1287681"/>
    <lineage>
        <taxon>Eukaryota</taxon>
        <taxon>Fungi</taxon>
        <taxon>Dikarya</taxon>
        <taxon>Ascomycota</taxon>
        <taxon>Pezizomycotina</taxon>
        <taxon>Sordariomycetes</taxon>
        <taxon>Xylariomycetidae</taxon>
        <taxon>Xylariales</taxon>
        <taxon>Diatrypaceae</taxon>
        <taxon>Eutypa</taxon>
    </lineage>
</organism>
<sequence length="233" mass="24874">MAPKVLVVLTSVDKYPTGKPTGWYLPEFAHPYHILAPHTEVTVASPAGGVAPQDPASIEAFKEDKISIDFLNNQKSLYEKTEKLEKFVGKAGEFDALFYVGGQGPMFDLATDPISHRIINEFYAAGKIVSAVCHGPAALAFVKLPDGTLFLSGAKVTGFSNSEEDTVGGSDEMPFMLETELNKASNGGYEKGAEDWGKHVVVDRDGKLVTGQNPASATGIGEALLEAILQSQN</sequence>
<feature type="domain" description="DJ-1/PfpI" evidence="6">
    <location>
        <begin position="90"/>
        <end position="226"/>
    </location>
</feature>
<dbReference type="EC" id="4.2.1.130" evidence="1"/>
<dbReference type="HOGENOM" id="CLU_070319_2_0_1"/>
<gene>
    <name evidence="7" type="ORF">UCREL1_1834</name>
</gene>
<dbReference type="InterPro" id="IPR050325">
    <property type="entry name" value="Prot/Nucl_acid_deglycase"/>
</dbReference>
<dbReference type="InterPro" id="IPR029062">
    <property type="entry name" value="Class_I_gatase-like"/>
</dbReference>
<evidence type="ECO:0000256" key="4">
    <source>
        <dbReference type="ARBA" id="ARBA00038493"/>
    </source>
</evidence>
<comment type="similarity">
    <text evidence="4">Belongs to the peptidase C56 family. HSP31-like subfamily.</text>
</comment>
<evidence type="ECO:0000256" key="2">
    <source>
        <dbReference type="ARBA" id="ARBA00023016"/>
    </source>
</evidence>
<keyword evidence="8" id="KW-1185">Reference proteome</keyword>
<evidence type="ECO:0000256" key="1">
    <source>
        <dbReference type="ARBA" id="ARBA00013134"/>
    </source>
</evidence>
<keyword evidence="2" id="KW-0346">Stress response</keyword>
<dbReference type="KEGG" id="ela:UCREL1_1834"/>